<gene>
    <name evidence="3" type="ORF">LA521A_17260</name>
</gene>
<evidence type="ECO:0000313" key="3">
    <source>
        <dbReference type="EMBL" id="BDU16525.1"/>
    </source>
</evidence>
<organism evidence="3 4">
    <name type="scientific">Lysobacter auxotrophicus</name>
    <dbReference type="NCBI Taxonomy" id="2992573"/>
    <lineage>
        <taxon>Bacteria</taxon>
        <taxon>Pseudomonadati</taxon>
        <taxon>Pseudomonadota</taxon>
        <taxon>Gammaproteobacteria</taxon>
        <taxon>Lysobacterales</taxon>
        <taxon>Lysobacteraceae</taxon>
        <taxon>Lysobacter</taxon>
    </lineage>
</organism>
<dbReference type="Proteomes" id="UP001317822">
    <property type="component" value="Chromosome"/>
</dbReference>
<proteinExistence type="predicted"/>
<dbReference type="RefSeq" id="WP_281781909.1">
    <property type="nucleotide sequence ID" value="NZ_AP027041.1"/>
</dbReference>
<dbReference type="EMBL" id="AP027041">
    <property type="protein sequence ID" value="BDU16525.1"/>
    <property type="molecule type" value="Genomic_DNA"/>
</dbReference>
<dbReference type="Gene3D" id="3.90.640.10">
    <property type="entry name" value="Actin, Chain A, domain 4"/>
    <property type="match status" value="1"/>
</dbReference>
<dbReference type="PANTHER" id="PTHR19375">
    <property type="entry name" value="HEAT SHOCK PROTEIN 70KDA"/>
    <property type="match status" value="1"/>
</dbReference>
<keyword evidence="2" id="KW-0067">ATP-binding</keyword>
<evidence type="ECO:0000256" key="2">
    <source>
        <dbReference type="ARBA" id="ARBA00022840"/>
    </source>
</evidence>
<reference evidence="3 4" key="1">
    <citation type="journal article" date="2023" name="Int. J. Syst. Evol. Microbiol.">
        <title>Physiological and genomic analyses of cobalamin (vitamin B12)-auxotrophy of Lysobacter auxotrophicus sp. nov., a methionine-auxotrophic chitinolytic bacterium isolated from chitin-treated soil.</title>
        <authorList>
            <person name="Saito A."/>
            <person name="Dohra H."/>
            <person name="Hamada M."/>
            <person name="Moriuchi R."/>
            <person name="Kotsuchibashi Y."/>
            <person name="Mori K."/>
        </authorList>
    </citation>
    <scope>NUCLEOTIDE SEQUENCE [LARGE SCALE GENOMIC DNA]</scope>
    <source>
        <strain evidence="3 4">5-21a</strain>
    </source>
</reference>
<dbReference type="Gene3D" id="3.30.420.40">
    <property type="match status" value="3"/>
</dbReference>
<keyword evidence="1" id="KW-0547">Nucleotide-binding</keyword>
<evidence type="ECO:0000313" key="4">
    <source>
        <dbReference type="Proteomes" id="UP001317822"/>
    </source>
</evidence>
<dbReference type="SUPFAM" id="SSF53067">
    <property type="entry name" value="Actin-like ATPase domain"/>
    <property type="match status" value="2"/>
</dbReference>
<name>A0ABN6UJS3_9GAMM</name>
<accession>A0ABN6UJS3</accession>
<protein>
    <submittedName>
        <fullName evidence="3">Hsp70 family protein</fullName>
    </submittedName>
</protein>
<sequence>MRIGIDFGTSYSAAGAVVDGELQLIRFGEEPQFRTTVFFPQRLPDLSEFELTDAMHEEIRQLVGEFRRDQARQHAELRARREEAMKRPEPQRSAALGMIPSPRVRSDLELERDARALVRRRWAAEEMRKAMLEGVDLQRALYGEEAVDAFIEGGAGQLVVSPKSMLGYKLESRARDTLLGIATQLLRHIRLTASAQLGHDVRAAILGRPVRFRSSMKEAGGVQALEILTDAAYAAGFDEVEFLEEPAAAAYGYHAQTQRPRRTLILDIGGGTTDMALADVGGDSAAPIVHDSWGEPVGGTDVDIELSMRGVMPLFGKGVTRTPAHQFYEASAVQDLQRQARFRETSFEHVDAPYGQRLEALKKRGHTVRLNRAVERAKIRLSEAERMTLELDFIETGLSVPIDAARLGDAASPFLHQLRTLMERARDDLDQPPETVYLTGGMSRSPYVPRLVKELFPDAELVAGNASLGVVTGLAHAAAGRRAP</sequence>
<dbReference type="InterPro" id="IPR013126">
    <property type="entry name" value="Hsp_70_fam"/>
</dbReference>
<keyword evidence="4" id="KW-1185">Reference proteome</keyword>
<dbReference type="Pfam" id="PF00012">
    <property type="entry name" value="HSP70"/>
    <property type="match status" value="2"/>
</dbReference>
<dbReference type="InterPro" id="IPR043129">
    <property type="entry name" value="ATPase_NBD"/>
</dbReference>
<evidence type="ECO:0000256" key="1">
    <source>
        <dbReference type="ARBA" id="ARBA00022741"/>
    </source>
</evidence>